<dbReference type="EMBL" id="JAWWNJ010000012">
    <property type="protein sequence ID" value="KAK7043526.1"/>
    <property type="molecule type" value="Genomic_DNA"/>
</dbReference>
<organism evidence="1 2">
    <name type="scientific">Favolaschia claudopus</name>
    <dbReference type="NCBI Taxonomy" id="2862362"/>
    <lineage>
        <taxon>Eukaryota</taxon>
        <taxon>Fungi</taxon>
        <taxon>Dikarya</taxon>
        <taxon>Basidiomycota</taxon>
        <taxon>Agaricomycotina</taxon>
        <taxon>Agaricomycetes</taxon>
        <taxon>Agaricomycetidae</taxon>
        <taxon>Agaricales</taxon>
        <taxon>Marasmiineae</taxon>
        <taxon>Mycenaceae</taxon>
        <taxon>Favolaschia</taxon>
    </lineage>
</organism>
<evidence type="ECO:0000313" key="2">
    <source>
        <dbReference type="Proteomes" id="UP001362999"/>
    </source>
</evidence>
<dbReference type="InterPro" id="IPR012901">
    <property type="entry name" value="CARME"/>
</dbReference>
<dbReference type="PANTHER" id="PTHR12303">
    <property type="entry name" value="CARNOSINE N-METHYLTRANSFERASE"/>
    <property type="match status" value="1"/>
</dbReference>
<dbReference type="Proteomes" id="UP001362999">
    <property type="component" value="Unassembled WGS sequence"/>
</dbReference>
<protein>
    <submittedName>
        <fullName evidence="1">N2227-like protein-domain-containing protein</fullName>
    </submittedName>
</protein>
<reference evidence="1 2" key="1">
    <citation type="journal article" date="2024" name="J Genomics">
        <title>Draft genome sequencing and assembly of Favolaschia claudopus CIRM-BRFM 2984 isolated from oak limbs.</title>
        <authorList>
            <person name="Navarro D."/>
            <person name="Drula E."/>
            <person name="Chaduli D."/>
            <person name="Cazenave R."/>
            <person name="Ahrendt S."/>
            <person name="Wang J."/>
            <person name="Lipzen A."/>
            <person name="Daum C."/>
            <person name="Barry K."/>
            <person name="Grigoriev I.V."/>
            <person name="Favel A."/>
            <person name="Rosso M.N."/>
            <person name="Martin F."/>
        </authorList>
    </citation>
    <scope>NUCLEOTIDE SEQUENCE [LARGE SCALE GENOMIC DNA]</scope>
    <source>
        <strain evidence="1 2">CIRM-BRFM 2984</strain>
    </source>
</reference>
<dbReference type="GO" id="GO:0008757">
    <property type="term" value="F:S-adenosylmethionine-dependent methyltransferase activity"/>
    <property type="evidence" value="ECO:0007669"/>
    <property type="project" value="InterPro"/>
</dbReference>
<dbReference type="InterPro" id="IPR029063">
    <property type="entry name" value="SAM-dependent_MTases_sf"/>
</dbReference>
<gene>
    <name evidence="1" type="ORF">R3P38DRAFT_3178066</name>
</gene>
<dbReference type="SMART" id="SM01296">
    <property type="entry name" value="N2227"/>
    <property type="match status" value="1"/>
</dbReference>
<comment type="caution">
    <text evidence="1">The sequence shown here is derived from an EMBL/GenBank/DDBJ whole genome shotgun (WGS) entry which is preliminary data.</text>
</comment>
<dbReference type="AlphaFoldDB" id="A0AAW0CYA5"/>
<dbReference type="PANTHER" id="PTHR12303:SF13">
    <property type="match status" value="1"/>
</dbReference>
<accession>A0AAW0CYA5</accession>
<dbReference type="Pfam" id="PF07942">
    <property type="entry name" value="CARME"/>
    <property type="match status" value="1"/>
</dbReference>
<proteinExistence type="predicted"/>
<dbReference type="SUPFAM" id="SSF53335">
    <property type="entry name" value="S-adenosyl-L-methionine-dependent methyltransferases"/>
    <property type="match status" value="1"/>
</dbReference>
<sequence>MRVRESLKHYIRDWSVDVLRAVDIDARAGQRVLVPGAGLGRRGWEIPELGFLETTAVELSFLMNLEALFRSIRLLDVVPRLSSALKLLEADFLTLKTPPAPIIDFLPVPGHDFIVTLFFIDISLSILTTLEHIYYLLRPGGTWINPGPLLWTAASGGQSKLELRLQVVLQTVEELGFIIDPPEDGQRTTTVECEYTGDAQAMMR</sequence>
<name>A0AAW0CYA5_9AGAR</name>
<evidence type="ECO:0000313" key="1">
    <source>
        <dbReference type="EMBL" id="KAK7043526.1"/>
    </source>
</evidence>
<keyword evidence="2" id="KW-1185">Reference proteome</keyword>